<name>A0A2T0HMV4_PSEFL</name>
<dbReference type="Proteomes" id="UP000239731">
    <property type="component" value="Unassembled WGS sequence"/>
</dbReference>
<gene>
    <name evidence="1" type="ORF">C7A10_28790</name>
</gene>
<dbReference type="AlphaFoldDB" id="A0A2T0HMV4"/>
<dbReference type="RefSeq" id="WP_106118599.1">
    <property type="nucleotide sequence ID" value="NZ_PVUH01000030.1"/>
</dbReference>
<comment type="caution">
    <text evidence="1">The sequence shown here is derived from an EMBL/GenBank/DDBJ whole genome shotgun (WGS) entry which is preliminary data.</text>
</comment>
<evidence type="ECO:0000313" key="2">
    <source>
        <dbReference type="Proteomes" id="UP000239731"/>
    </source>
</evidence>
<organism evidence="1 2">
    <name type="scientific">Pseudomonas fluorescens</name>
    <dbReference type="NCBI Taxonomy" id="294"/>
    <lineage>
        <taxon>Bacteria</taxon>
        <taxon>Pseudomonadati</taxon>
        <taxon>Pseudomonadota</taxon>
        <taxon>Gammaproteobacteria</taxon>
        <taxon>Pseudomonadales</taxon>
        <taxon>Pseudomonadaceae</taxon>
        <taxon>Pseudomonas</taxon>
    </lineage>
</organism>
<dbReference type="EMBL" id="PVUH01000030">
    <property type="protein sequence ID" value="PRW84435.1"/>
    <property type="molecule type" value="Genomic_DNA"/>
</dbReference>
<sequence>MANFAAVNKAIKKAFPTLDIQAVRCKGYVFFDGNDGFDKIASIYSHPTSTTTETMIRFCLREINQATVAPDDDWQEFEHAGQRWSFDSDQLARWDEVEGHFEFLTFHGLAEPTVEAVIHSIDQL</sequence>
<evidence type="ECO:0000313" key="1">
    <source>
        <dbReference type="EMBL" id="PRW84435.1"/>
    </source>
</evidence>
<protein>
    <submittedName>
        <fullName evidence="1">Uncharacterized protein</fullName>
    </submittedName>
</protein>
<reference evidence="1 2" key="1">
    <citation type="submission" date="2018-03" db="EMBL/GenBank/DDBJ databases">
        <title>Blue discolouration in mozzarella cheese caused by Pseudomonas fluorescens.</title>
        <authorList>
            <person name="Chiesa F."/>
            <person name="Dalmasso A."/>
            <person name="Lomonaco S."/>
        </authorList>
    </citation>
    <scope>NUCLEOTIDE SEQUENCE [LARGE SCALE GENOMIC DNA]</scope>
    <source>
        <strain evidence="1 2">11293</strain>
    </source>
</reference>
<proteinExistence type="predicted"/>
<accession>A0A2T0HMV4</accession>